<reference evidence="7" key="1">
    <citation type="submission" date="2024-06" db="EMBL/GenBank/DDBJ databases">
        <authorList>
            <person name="Liu X."/>
            <person name="Lenzi L."/>
            <person name="Haldenby T S."/>
            <person name="Uol C."/>
        </authorList>
    </citation>
    <scope>NUCLEOTIDE SEQUENCE</scope>
</reference>
<protein>
    <recommendedName>
        <fullName evidence="6">PIG-P domain-containing protein</fullName>
    </recommendedName>
</protein>
<keyword evidence="2 5" id="KW-0812">Transmembrane</keyword>
<dbReference type="Proteomes" id="UP001497525">
    <property type="component" value="Unassembled WGS sequence"/>
</dbReference>
<feature type="transmembrane region" description="Helical" evidence="5">
    <location>
        <begin position="29"/>
        <end position="48"/>
    </location>
</feature>
<dbReference type="PANTHER" id="PTHR46346">
    <property type="entry name" value="PHOSPHATIDYLINOSITOL N-ACETYLGLUCOSAMINYLTRANSFERASE SUBUNIT P"/>
    <property type="match status" value="1"/>
</dbReference>
<evidence type="ECO:0000256" key="5">
    <source>
        <dbReference type="SAM" id="Phobius"/>
    </source>
</evidence>
<organism evidence="7 8">
    <name type="scientific">Calicophoron daubneyi</name>
    <name type="common">Rumen fluke</name>
    <name type="synonym">Paramphistomum daubneyi</name>
    <dbReference type="NCBI Taxonomy" id="300641"/>
    <lineage>
        <taxon>Eukaryota</taxon>
        <taxon>Metazoa</taxon>
        <taxon>Spiralia</taxon>
        <taxon>Lophotrochozoa</taxon>
        <taxon>Platyhelminthes</taxon>
        <taxon>Trematoda</taxon>
        <taxon>Digenea</taxon>
        <taxon>Plagiorchiida</taxon>
        <taxon>Pronocephalata</taxon>
        <taxon>Paramphistomoidea</taxon>
        <taxon>Paramphistomidae</taxon>
        <taxon>Calicophoron</taxon>
    </lineage>
</organism>
<dbReference type="AlphaFoldDB" id="A0AAV2TWX3"/>
<dbReference type="EMBL" id="CAXLJL010000723">
    <property type="protein sequence ID" value="CAL5140473.1"/>
    <property type="molecule type" value="Genomic_DNA"/>
</dbReference>
<accession>A0AAV2TWX3</accession>
<dbReference type="GO" id="GO:0005783">
    <property type="term" value="C:endoplasmic reticulum"/>
    <property type="evidence" value="ECO:0007669"/>
    <property type="project" value="TreeGrafter"/>
</dbReference>
<feature type="domain" description="PIG-P" evidence="6">
    <location>
        <begin position="24"/>
        <end position="153"/>
    </location>
</feature>
<dbReference type="GO" id="GO:0016020">
    <property type="term" value="C:membrane"/>
    <property type="evidence" value="ECO:0007669"/>
    <property type="project" value="UniProtKB-SubCell"/>
</dbReference>
<evidence type="ECO:0000313" key="7">
    <source>
        <dbReference type="EMBL" id="CAL5140473.1"/>
    </source>
</evidence>
<evidence type="ECO:0000256" key="3">
    <source>
        <dbReference type="ARBA" id="ARBA00022989"/>
    </source>
</evidence>
<comment type="caution">
    <text evidence="7">The sequence shown here is derived from an EMBL/GenBank/DDBJ whole genome shotgun (WGS) entry which is preliminary data.</text>
</comment>
<dbReference type="InterPro" id="IPR013717">
    <property type="entry name" value="PIG-P"/>
</dbReference>
<name>A0AAV2TWX3_CALDB</name>
<dbReference type="PANTHER" id="PTHR46346:SF1">
    <property type="entry name" value="PHOSPHATIDYLINOSITOL N-ACETYLGLUCOSAMINYLTRANSFERASE SUBUNIT P"/>
    <property type="match status" value="1"/>
</dbReference>
<dbReference type="InterPro" id="IPR052263">
    <property type="entry name" value="GPI_Anchor_Biosynth"/>
</dbReference>
<feature type="transmembrane region" description="Helical" evidence="5">
    <location>
        <begin position="68"/>
        <end position="87"/>
    </location>
</feature>
<evidence type="ECO:0000259" key="6">
    <source>
        <dbReference type="Pfam" id="PF08510"/>
    </source>
</evidence>
<evidence type="ECO:0000256" key="1">
    <source>
        <dbReference type="ARBA" id="ARBA00004141"/>
    </source>
</evidence>
<gene>
    <name evidence="7" type="ORF">CDAUBV1_LOCUS15788</name>
</gene>
<keyword evidence="4 5" id="KW-0472">Membrane</keyword>
<evidence type="ECO:0000313" key="8">
    <source>
        <dbReference type="Proteomes" id="UP001497525"/>
    </source>
</evidence>
<proteinExistence type="predicted"/>
<evidence type="ECO:0000256" key="2">
    <source>
        <dbReference type="ARBA" id="ARBA00022692"/>
    </source>
</evidence>
<evidence type="ECO:0000256" key="4">
    <source>
        <dbReference type="ARBA" id="ARBA00023136"/>
    </source>
</evidence>
<sequence length="161" mass="17982">MKELNNYDFQIPTPACNPGPMAERAMYGFVVYIACFVVFGTYLIFAYVPHSWLNVIGITYLPHRHWAITFPLLAFLGIVFVFVGYNVHHWTVVTPVTSIYQIKDDCWVNDAMPASPAVRAAGGEEPTQSANPNGGIIPPLVDLDPAWVTEQLYVRPAYSCN</sequence>
<dbReference type="GO" id="GO:0006506">
    <property type="term" value="P:GPI anchor biosynthetic process"/>
    <property type="evidence" value="ECO:0007669"/>
    <property type="project" value="TreeGrafter"/>
</dbReference>
<dbReference type="Pfam" id="PF08510">
    <property type="entry name" value="PIG-P"/>
    <property type="match status" value="1"/>
</dbReference>
<comment type="subcellular location">
    <subcellularLocation>
        <location evidence="1">Membrane</location>
        <topology evidence="1">Multi-pass membrane protein</topology>
    </subcellularLocation>
</comment>
<keyword evidence="3 5" id="KW-1133">Transmembrane helix</keyword>